<organism evidence="3">
    <name type="scientific">Thermodesulfatator atlanticus</name>
    <dbReference type="NCBI Taxonomy" id="501497"/>
    <lineage>
        <taxon>Bacteria</taxon>
        <taxon>Pseudomonadati</taxon>
        <taxon>Thermodesulfobacteriota</taxon>
        <taxon>Thermodesulfobacteria</taxon>
        <taxon>Thermodesulfobacteriales</taxon>
        <taxon>Thermodesulfatatoraceae</taxon>
        <taxon>Thermodesulfatator</taxon>
    </lineage>
</organism>
<dbReference type="AlphaFoldDB" id="A0A7V5U2D0"/>
<evidence type="ECO:0000313" key="3">
    <source>
        <dbReference type="EMBL" id="HHI97020.1"/>
    </source>
</evidence>
<accession>A0A7V5U2D0</accession>
<proteinExistence type="predicted"/>
<dbReference type="InterPro" id="IPR007842">
    <property type="entry name" value="HEPN_dom"/>
</dbReference>
<evidence type="ECO:0000259" key="2">
    <source>
        <dbReference type="Pfam" id="PF05168"/>
    </source>
</evidence>
<dbReference type="Pfam" id="PF05168">
    <property type="entry name" value="HEPN"/>
    <property type="match status" value="1"/>
</dbReference>
<sequence length="146" mass="16651">MLSFLRKKKGREEAPSLESQKSSAWLADSLKDLAKAEELLQEDPDLAAFLSWQAARKAFKALEKKAGRRLSESSLEKLLAQFPEGQLAAKPVKDAARFLDHFRRLARHDDLFREVNLNLGPLGVEDARRVFEAARIIINFLEHRLK</sequence>
<dbReference type="EMBL" id="DROK01000125">
    <property type="protein sequence ID" value="HHI97020.1"/>
    <property type="molecule type" value="Genomic_DNA"/>
</dbReference>
<dbReference type="SUPFAM" id="SSF81593">
    <property type="entry name" value="Nucleotidyltransferase substrate binding subunit/domain"/>
    <property type="match status" value="1"/>
</dbReference>
<feature type="domain" description="HEPN" evidence="2">
    <location>
        <begin position="23"/>
        <end position="143"/>
    </location>
</feature>
<gene>
    <name evidence="3" type="ORF">ENJ96_04135</name>
</gene>
<protein>
    <submittedName>
        <fullName evidence="3">HEPN domain-containing protein</fullName>
    </submittedName>
</protein>
<dbReference type="Proteomes" id="UP000886101">
    <property type="component" value="Unassembled WGS sequence"/>
</dbReference>
<feature type="region of interest" description="Disordered" evidence="1">
    <location>
        <begin position="1"/>
        <end position="22"/>
    </location>
</feature>
<comment type="caution">
    <text evidence="3">The sequence shown here is derived from an EMBL/GenBank/DDBJ whole genome shotgun (WGS) entry which is preliminary data.</text>
</comment>
<reference evidence="3" key="1">
    <citation type="journal article" date="2020" name="mSystems">
        <title>Genome- and Community-Level Interaction Insights into Carbon Utilization and Element Cycling Functions of Hydrothermarchaeota in Hydrothermal Sediment.</title>
        <authorList>
            <person name="Zhou Z."/>
            <person name="Liu Y."/>
            <person name="Xu W."/>
            <person name="Pan J."/>
            <person name="Luo Z.H."/>
            <person name="Li M."/>
        </authorList>
    </citation>
    <scope>NUCLEOTIDE SEQUENCE [LARGE SCALE GENOMIC DNA]</scope>
    <source>
        <strain evidence="3">HyVt-533</strain>
    </source>
</reference>
<dbReference type="Gene3D" id="1.20.120.330">
    <property type="entry name" value="Nucleotidyltransferases domain 2"/>
    <property type="match status" value="1"/>
</dbReference>
<evidence type="ECO:0000256" key="1">
    <source>
        <dbReference type="SAM" id="MobiDB-lite"/>
    </source>
</evidence>
<name>A0A7V5U2D0_9BACT</name>